<keyword evidence="5" id="KW-0472">Membrane</keyword>
<feature type="transmembrane region" description="Helical" evidence="5">
    <location>
        <begin position="133"/>
        <end position="152"/>
    </location>
</feature>
<dbReference type="InterPro" id="IPR050482">
    <property type="entry name" value="Sensor_HK_TwoCompSys"/>
</dbReference>
<dbReference type="PANTHER" id="PTHR24421:SF63">
    <property type="entry name" value="SENSOR HISTIDINE KINASE DESK"/>
    <property type="match status" value="1"/>
</dbReference>
<feature type="region of interest" description="Disordered" evidence="4">
    <location>
        <begin position="1"/>
        <end position="31"/>
    </location>
</feature>
<dbReference type="Gene3D" id="3.30.565.10">
    <property type="entry name" value="Histidine kinase-like ATPase, C-terminal domain"/>
    <property type="match status" value="1"/>
</dbReference>
<keyword evidence="1" id="KW-0808">Transferase</keyword>
<dbReference type="Pfam" id="PF07730">
    <property type="entry name" value="HisKA_3"/>
    <property type="match status" value="1"/>
</dbReference>
<evidence type="ECO:0000259" key="6">
    <source>
        <dbReference type="Pfam" id="PF07730"/>
    </source>
</evidence>
<evidence type="ECO:0000256" key="1">
    <source>
        <dbReference type="ARBA" id="ARBA00022679"/>
    </source>
</evidence>
<comment type="caution">
    <text evidence="7">The sequence shown here is derived from an EMBL/GenBank/DDBJ whole genome shotgun (WGS) entry which is preliminary data.</text>
</comment>
<keyword evidence="5" id="KW-0812">Transmembrane</keyword>
<evidence type="ECO:0000256" key="3">
    <source>
        <dbReference type="ARBA" id="ARBA00023012"/>
    </source>
</evidence>
<sequence>MSVKAEEPRDAPRAPEAAGRKERRKDPGGAWRREPGELAFYPWLLIAYPPISDLAAGEVRPVLPAALGVATFAVLYVLCIRLSFRDRRRAAAVALAGLLAAAFLLLAGPAHNWFYLAPLMTIACGVVLRGRSVYLLLTVLTLALVAVMWYAGASWANISLATWGTAAGGLVVSIVLKLFSVIAELQETREELARVAVAEERLRFSRDLHDLLGHTLSVMVVKAEAVRRLAPRDAEAAARQAADIEAVGREALTEVRAAVTGYRGRGLAAELASARTALADAGIAVTVTVTGERPAPEADALLGWAVREGVTNVVRHSAAGACEIVLEGTTLEIRDDGRGRDGSPLGNGLRGLTERAVALGGTLETHDRDGFLLRVTLP</sequence>
<dbReference type="Gene3D" id="1.20.5.1930">
    <property type="match status" value="1"/>
</dbReference>
<evidence type="ECO:0000256" key="5">
    <source>
        <dbReference type="SAM" id="Phobius"/>
    </source>
</evidence>
<feature type="transmembrane region" description="Helical" evidence="5">
    <location>
        <begin position="90"/>
        <end position="107"/>
    </location>
</feature>
<proteinExistence type="predicted"/>
<dbReference type="CDD" id="cd16917">
    <property type="entry name" value="HATPase_UhpB-NarQ-NarX-like"/>
    <property type="match status" value="1"/>
</dbReference>
<keyword evidence="5" id="KW-1133">Transmembrane helix</keyword>
<name>A0ABP8B4Y5_9ACTN</name>
<keyword evidence="3" id="KW-0902">Two-component regulatory system</keyword>
<accession>A0ABP8B4Y5</accession>
<dbReference type="InterPro" id="IPR011712">
    <property type="entry name" value="Sig_transdc_His_kin_sub3_dim/P"/>
</dbReference>
<feature type="domain" description="Signal transduction histidine kinase subgroup 3 dimerisation and phosphoacceptor" evidence="6">
    <location>
        <begin position="200"/>
        <end position="265"/>
    </location>
</feature>
<dbReference type="PANTHER" id="PTHR24421">
    <property type="entry name" value="NITRATE/NITRITE SENSOR PROTEIN NARX-RELATED"/>
    <property type="match status" value="1"/>
</dbReference>
<dbReference type="RefSeq" id="WP_344920252.1">
    <property type="nucleotide sequence ID" value="NZ_BAABAQ010000009.1"/>
</dbReference>
<gene>
    <name evidence="7" type="ORF">GCM10022252_47890</name>
</gene>
<keyword evidence="8" id="KW-1185">Reference proteome</keyword>
<dbReference type="Proteomes" id="UP001501251">
    <property type="component" value="Unassembled WGS sequence"/>
</dbReference>
<evidence type="ECO:0000256" key="4">
    <source>
        <dbReference type="SAM" id="MobiDB-lite"/>
    </source>
</evidence>
<evidence type="ECO:0000313" key="7">
    <source>
        <dbReference type="EMBL" id="GAA4198066.1"/>
    </source>
</evidence>
<dbReference type="EMBL" id="BAABAQ010000009">
    <property type="protein sequence ID" value="GAA4198066.1"/>
    <property type="molecule type" value="Genomic_DNA"/>
</dbReference>
<feature type="transmembrane region" description="Helical" evidence="5">
    <location>
        <begin position="158"/>
        <end position="179"/>
    </location>
</feature>
<evidence type="ECO:0000256" key="2">
    <source>
        <dbReference type="ARBA" id="ARBA00022777"/>
    </source>
</evidence>
<reference evidence="8" key="1">
    <citation type="journal article" date="2019" name="Int. J. Syst. Evol. Microbiol.">
        <title>The Global Catalogue of Microorganisms (GCM) 10K type strain sequencing project: providing services to taxonomists for standard genome sequencing and annotation.</title>
        <authorList>
            <consortium name="The Broad Institute Genomics Platform"/>
            <consortium name="The Broad Institute Genome Sequencing Center for Infectious Disease"/>
            <person name="Wu L."/>
            <person name="Ma J."/>
        </authorList>
    </citation>
    <scope>NUCLEOTIDE SEQUENCE [LARGE SCALE GENOMIC DNA]</scope>
    <source>
        <strain evidence="8">JCM 17388</strain>
    </source>
</reference>
<evidence type="ECO:0000313" key="8">
    <source>
        <dbReference type="Proteomes" id="UP001501251"/>
    </source>
</evidence>
<keyword evidence="2 7" id="KW-0418">Kinase</keyword>
<dbReference type="InterPro" id="IPR036890">
    <property type="entry name" value="HATPase_C_sf"/>
</dbReference>
<dbReference type="SUPFAM" id="SSF55874">
    <property type="entry name" value="ATPase domain of HSP90 chaperone/DNA topoisomerase II/histidine kinase"/>
    <property type="match status" value="1"/>
</dbReference>
<organism evidence="7 8">
    <name type="scientific">Streptosporangium oxazolinicum</name>
    <dbReference type="NCBI Taxonomy" id="909287"/>
    <lineage>
        <taxon>Bacteria</taxon>
        <taxon>Bacillati</taxon>
        <taxon>Actinomycetota</taxon>
        <taxon>Actinomycetes</taxon>
        <taxon>Streptosporangiales</taxon>
        <taxon>Streptosporangiaceae</taxon>
        <taxon>Streptosporangium</taxon>
    </lineage>
</organism>
<dbReference type="GO" id="GO:0016301">
    <property type="term" value="F:kinase activity"/>
    <property type="evidence" value="ECO:0007669"/>
    <property type="project" value="UniProtKB-KW"/>
</dbReference>
<feature type="transmembrane region" description="Helical" evidence="5">
    <location>
        <begin position="62"/>
        <end position="83"/>
    </location>
</feature>
<protein>
    <submittedName>
        <fullName evidence="7">Sensor histidine kinase</fullName>
    </submittedName>
</protein>